<dbReference type="PANTHER" id="PTHR37422">
    <property type="entry name" value="TEICHURONIC ACID BIOSYNTHESIS PROTEIN TUAE"/>
    <property type="match status" value="1"/>
</dbReference>
<proteinExistence type="predicted"/>
<feature type="transmembrane region" description="Helical" evidence="5">
    <location>
        <begin position="62"/>
        <end position="81"/>
    </location>
</feature>
<dbReference type="EMBL" id="BAABBN010000002">
    <property type="protein sequence ID" value="GAA3910090.1"/>
    <property type="molecule type" value="Genomic_DNA"/>
</dbReference>
<gene>
    <name evidence="7" type="ORF">GCM10022277_00960</name>
</gene>
<name>A0ABP7LYG0_9GAMM</name>
<dbReference type="Pfam" id="PF04932">
    <property type="entry name" value="Wzy_C"/>
    <property type="match status" value="1"/>
</dbReference>
<feature type="transmembrane region" description="Helical" evidence="5">
    <location>
        <begin position="110"/>
        <end position="128"/>
    </location>
</feature>
<reference evidence="8" key="1">
    <citation type="journal article" date="2019" name="Int. J. Syst. Evol. Microbiol.">
        <title>The Global Catalogue of Microorganisms (GCM) 10K type strain sequencing project: providing services to taxonomists for standard genome sequencing and annotation.</title>
        <authorList>
            <consortium name="The Broad Institute Genomics Platform"/>
            <consortium name="The Broad Institute Genome Sequencing Center for Infectious Disease"/>
            <person name="Wu L."/>
            <person name="Ma J."/>
        </authorList>
    </citation>
    <scope>NUCLEOTIDE SEQUENCE [LARGE SCALE GENOMIC DNA]</scope>
    <source>
        <strain evidence="8">JCM 17551</strain>
    </source>
</reference>
<dbReference type="Proteomes" id="UP001501565">
    <property type="component" value="Unassembled WGS sequence"/>
</dbReference>
<organism evidence="7 8">
    <name type="scientific">Litoribacillus peritrichatus</name>
    <dbReference type="NCBI Taxonomy" id="718191"/>
    <lineage>
        <taxon>Bacteria</taxon>
        <taxon>Pseudomonadati</taxon>
        <taxon>Pseudomonadota</taxon>
        <taxon>Gammaproteobacteria</taxon>
        <taxon>Oceanospirillales</taxon>
        <taxon>Oceanospirillaceae</taxon>
        <taxon>Litoribacillus</taxon>
    </lineage>
</organism>
<feature type="transmembrane region" description="Helical" evidence="5">
    <location>
        <begin position="88"/>
        <end position="104"/>
    </location>
</feature>
<sequence>MVAAYLVVRDESEESFFVPLMNILIFVAGLVVFIGFLESFSSVDLIYRSQAAPGSTFSNRNFASNAIALVIPVCTWLAFFRKGTITQILIYTMVLASLFAFLSLTKTRGVLLALILGAAFCMCVAKWVHGRKLNWNGFYLPFRVFLVLSAFIGCWILSPAQKEVVKVATVDNSIQYRLDAWGSSAGGIIDKPIIGHGLGQFRSVLYQNLQGTTLRNAVSEDRQMLHAHNEYIELWVELGFIGLGLLIVFIYFLIKQIKRSYSELALFLLVGILVSLIHGFFSFPLRYGGTAIMWALIVGLYLGVTSRKEALIASDVPKAVKYIYGFLVLFVFSGVGAVGYSHLKHGSELGKVYHSGMKGVNCEQLADYERNKSEFWLNEYTAKVTYVSVLNRCNYVTNESYQTVKNLFAKDPTFIRGGLYLANIEFQLGDLNTAKLRLIPMVEHHQELVEPWLLLAKISMKEESPEDALVYLKAARASGNKLKMVDSVTQELFPGS</sequence>
<evidence type="ECO:0000256" key="2">
    <source>
        <dbReference type="ARBA" id="ARBA00022692"/>
    </source>
</evidence>
<comment type="caution">
    <text evidence="7">The sequence shown here is derived from an EMBL/GenBank/DDBJ whole genome shotgun (WGS) entry which is preliminary data.</text>
</comment>
<evidence type="ECO:0000313" key="8">
    <source>
        <dbReference type="Proteomes" id="UP001501565"/>
    </source>
</evidence>
<keyword evidence="8" id="KW-1185">Reference proteome</keyword>
<comment type="subcellular location">
    <subcellularLocation>
        <location evidence="1">Membrane</location>
        <topology evidence="1">Multi-pass membrane protein</topology>
    </subcellularLocation>
</comment>
<feature type="transmembrane region" description="Helical" evidence="5">
    <location>
        <begin position="287"/>
        <end position="304"/>
    </location>
</feature>
<feature type="transmembrane region" description="Helical" evidence="5">
    <location>
        <begin position="324"/>
        <end position="343"/>
    </location>
</feature>
<dbReference type="PANTHER" id="PTHR37422:SF13">
    <property type="entry name" value="LIPOPOLYSACCHARIDE BIOSYNTHESIS PROTEIN PA4999-RELATED"/>
    <property type="match status" value="1"/>
</dbReference>
<accession>A0ABP7LYG0</accession>
<feature type="transmembrane region" description="Helical" evidence="5">
    <location>
        <begin position="234"/>
        <end position="254"/>
    </location>
</feature>
<keyword evidence="4 5" id="KW-0472">Membrane</keyword>
<feature type="transmembrane region" description="Helical" evidence="5">
    <location>
        <begin position="140"/>
        <end position="158"/>
    </location>
</feature>
<evidence type="ECO:0000313" key="7">
    <source>
        <dbReference type="EMBL" id="GAA3910090.1"/>
    </source>
</evidence>
<dbReference type="InterPro" id="IPR007016">
    <property type="entry name" value="O-antigen_ligase-rel_domated"/>
</dbReference>
<evidence type="ECO:0000256" key="5">
    <source>
        <dbReference type="SAM" id="Phobius"/>
    </source>
</evidence>
<evidence type="ECO:0000259" key="6">
    <source>
        <dbReference type="Pfam" id="PF04932"/>
    </source>
</evidence>
<protein>
    <recommendedName>
        <fullName evidence="6">O-antigen ligase-related domain-containing protein</fullName>
    </recommendedName>
</protein>
<evidence type="ECO:0000256" key="3">
    <source>
        <dbReference type="ARBA" id="ARBA00022989"/>
    </source>
</evidence>
<dbReference type="InterPro" id="IPR051533">
    <property type="entry name" value="WaaL-like"/>
</dbReference>
<keyword evidence="2 5" id="KW-0812">Transmembrane</keyword>
<keyword evidence="3 5" id="KW-1133">Transmembrane helix</keyword>
<evidence type="ECO:0000256" key="1">
    <source>
        <dbReference type="ARBA" id="ARBA00004141"/>
    </source>
</evidence>
<evidence type="ECO:0000256" key="4">
    <source>
        <dbReference type="ARBA" id="ARBA00023136"/>
    </source>
</evidence>
<feature type="transmembrane region" description="Helical" evidence="5">
    <location>
        <begin position="261"/>
        <end position="281"/>
    </location>
</feature>
<feature type="transmembrane region" description="Helical" evidence="5">
    <location>
        <begin position="16"/>
        <end position="37"/>
    </location>
</feature>
<feature type="domain" description="O-antigen ligase-related" evidence="6">
    <location>
        <begin position="95"/>
        <end position="247"/>
    </location>
</feature>